<evidence type="ECO:0000313" key="5">
    <source>
        <dbReference type="Proteomes" id="UP000295506"/>
    </source>
</evidence>
<dbReference type="PANTHER" id="PTHR33531">
    <property type="entry name" value="RUBRERYTHRIN SUBFAMILY"/>
    <property type="match status" value="1"/>
</dbReference>
<reference evidence="3 5" key="2">
    <citation type="submission" date="2019-03" db="EMBL/GenBank/DDBJ databases">
        <title>Genomic Encyclopedia of Type Strains, Phase IV (KMG-IV): sequencing the most valuable type-strain genomes for metagenomic binning, comparative biology and taxonomic classification.</title>
        <authorList>
            <person name="Goeker M."/>
        </authorList>
    </citation>
    <scope>NUCLEOTIDE SEQUENCE [LARGE SCALE GENOMIC DNA]</scope>
    <source>
        <strain evidence="3 5">DSM 101483</strain>
    </source>
</reference>
<organism evidence="3 5">
    <name type="scientific">Pseudodesulfovibrio indicus</name>
    <dbReference type="NCBI Taxonomy" id="1716143"/>
    <lineage>
        <taxon>Bacteria</taxon>
        <taxon>Pseudomonadati</taxon>
        <taxon>Thermodesulfobacteriota</taxon>
        <taxon>Desulfovibrionia</taxon>
        <taxon>Desulfovibrionales</taxon>
        <taxon>Desulfovibrionaceae</taxon>
    </lineage>
</organism>
<evidence type="ECO:0000313" key="2">
    <source>
        <dbReference type="EMBL" id="AMK09999.1"/>
    </source>
</evidence>
<dbReference type="CDD" id="cd01045">
    <property type="entry name" value="Ferritin_like_AB"/>
    <property type="match status" value="1"/>
</dbReference>
<feature type="domain" description="Rubrerythrin diiron-binding" evidence="1">
    <location>
        <begin position="12"/>
        <end position="156"/>
    </location>
</feature>
<gene>
    <name evidence="2" type="ORF">AWY79_02150</name>
    <name evidence="3" type="ORF">EDC59_110117</name>
</gene>
<dbReference type="OrthoDB" id="5405405at2"/>
<dbReference type="RefSeq" id="WP_066799670.1">
    <property type="nucleotide sequence ID" value="NZ_CP014206.1"/>
</dbReference>
<accession>A0A126QJU4</accession>
<proteinExistence type="predicted"/>
<dbReference type="Gene3D" id="1.20.1260.10">
    <property type="match status" value="1"/>
</dbReference>
<dbReference type="InterPro" id="IPR003251">
    <property type="entry name" value="Rr_diiron-bd_dom"/>
</dbReference>
<dbReference type="Proteomes" id="UP000295506">
    <property type="component" value="Unassembled WGS sequence"/>
</dbReference>
<dbReference type="InterPro" id="IPR012347">
    <property type="entry name" value="Ferritin-like"/>
</dbReference>
<keyword evidence="4" id="KW-1185">Reference proteome</keyword>
<name>A0A126QJU4_9BACT</name>
<evidence type="ECO:0000259" key="1">
    <source>
        <dbReference type="Pfam" id="PF02915"/>
    </source>
</evidence>
<dbReference type="Pfam" id="PF02915">
    <property type="entry name" value="Rubrerythrin"/>
    <property type="match status" value="1"/>
</dbReference>
<evidence type="ECO:0000313" key="3">
    <source>
        <dbReference type="EMBL" id="TDT87035.1"/>
    </source>
</evidence>
<sequence>MASFFKANEIARTAVDIERKGRAFYLCLEENARSDETRELFRFLAAEEGRHEGIFQALLDRLGDIELPAWATGEEYGMYIQGLIESHALFSDPEAESRMAAMADEREAIRMAMGFEKDTLLFFVEMEAFVPDREKGAVRECIKEEQLHLARLQRMYSKL</sequence>
<dbReference type="GO" id="GO:0046872">
    <property type="term" value="F:metal ion binding"/>
    <property type="evidence" value="ECO:0007669"/>
    <property type="project" value="InterPro"/>
</dbReference>
<dbReference type="EMBL" id="SOBK01000010">
    <property type="protein sequence ID" value="TDT87035.1"/>
    <property type="molecule type" value="Genomic_DNA"/>
</dbReference>
<dbReference type="EMBL" id="CP014206">
    <property type="protein sequence ID" value="AMK09999.1"/>
    <property type="molecule type" value="Genomic_DNA"/>
</dbReference>
<dbReference type="GO" id="GO:0016491">
    <property type="term" value="F:oxidoreductase activity"/>
    <property type="evidence" value="ECO:0007669"/>
    <property type="project" value="InterPro"/>
</dbReference>
<dbReference type="AlphaFoldDB" id="A0A126QJU4"/>
<dbReference type="Proteomes" id="UP000055611">
    <property type="component" value="Chromosome"/>
</dbReference>
<evidence type="ECO:0000313" key="4">
    <source>
        <dbReference type="Proteomes" id="UP000055611"/>
    </source>
</evidence>
<dbReference type="SUPFAM" id="SSF47240">
    <property type="entry name" value="Ferritin-like"/>
    <property type="match status" value="1"/>
</dbReference>
<dbReference type="KEGG" id="dej:AWY79_02150"/>
<dbReference type="PANTHER" id="PTHR33531:SF7">
    <property type="entry name" value="HYPOTHETICAL MEMBRANE PROTEIN, CONSERVED"/>
    <property type="match status" value="1"/>
</dbReference>
<dbReference type="InterPro" id="IPR009078">
    <property type="entry name" value="Ferritin-like_SF"/>
</dbReference>
<protein>
    <submittedName>
        <fullName evidence="3">Rubrerythrin</fullName>
    </submittedName>
</protein>
<reference evidence="2 4" key="1">
    <citation type="journal article" date="2016" name="Front. Microbiol.">
        <title>Genome Sequence of the Piezophilic, Mesophilic Sulfate-Reducing Bacterium Desulfovibrio indicus J2T.</title>
        <authorList>
            <person name="Cao J."/>
            <person name="Maignien L."/>
            <person name="Shao Z."/>
            <person name="Alain K."/>
            <person name="Jebbar M."/>
        </authorList>
    </citation>
    <scope>NUCLEOTIDE SEQUENCE [LARGE SCALE GENOMIC DNA]</scope>
    <source>
        <strain evidence="2 4">J2</strain>
    </source>
</reference>